<feature type="region of interest" description="Disordered" evidence="7">
    <location>
        <begin position="1"/>
        <end position="24"/>
    </location>
</feature>
<feature type="transmembrane region" description="Helical" evidence="8">
    <location>
        <begin position="338"/>
        <end position="357"/>
    </location>
</feature>
<dbReference type="PANTHER" id="PTHR20855:SF52">
    <property type="entry name" value="ADIPONECTIN RECEPTOR PROTEIN"/>
    <property type="match status" value="1"/>
</dbReference>
<gene>
    <name evidence="9" type="primary">RvY_01704-1</name>
    <name evidence="9" type="synonym">RvY_01704.1</name>
    <name evidence="9" type="ORF">RvY_01704</name>
</gene>
<dbReference type="AlphaFoldDB" id="A0A1D1URY0"/>
<feature type="transmembrane region" description="Helical" evidence="8">
    <location>
        <begin position="378"/>
        <end position="398"/>
    </location>
</feature>
<keyword evidence="6" id="KW-0862">Zinc</keyword>
<organism evidence="9 10">
    <name type="scientific">Ramazzottius varieornatus</name>
    <name type="common">Water bear</name>
    <name type="synonym">Tardigrade</name>
    <dbReference type="NCBI Taxonomy" id="947166"/>
    <lineage>
        <taxon>Eukaryota</taxon>
        <taxon>Metazoa</taxon>
        <taxon>Ecdysozoa</taxon>
        <taxon>Tardigrada</taxon>
        <taxon>Eutardigrada</taxon>
        <taxon>Parachela</taxon>
        <taxon>Hypsibioidea</taxon>
        <taxon>Ramazzottiidae</taxon>
        <taxon>Ramazzottius</taxon>
    </lineage>
</organism>
<keyword evidence="10" id="KW-1185">Reference proteome</keyword>
<comment type="subcellular location">
    <subcellularLocation>
        <location evidence="1">Membrane</location>
        <topology evidence="1">Multi-pass membrane protein</topology>
    </subcellularLocation>
</comment>
<feature type="transmembrane region" description="Helical" evidence="8">
    <location>
        <begin position="275"/>
        <end position="295"/>
    </location>
</feature>
<feature type="transmembrane region" description="Helical" evidence="8">
    <location>
        <begin position="212"/>
        <end position="234"/>
    </location>
</feature>
<dbReference type="GO" id="GO:0038023">
    <property type="term" value="F:signaling receptor activity"/>
    <property type="evidence" value="ECO:0007669"/>
    <property type="project" value="TreeGrafter"/>
</dbReference>
<evidence type="ECO:0000256" key="5">
    <source>
        <dbReference type="ARBA" id="ARBA00023136"/>
    </source>
</evidence>
<proteinExistence type="inferred from homology"/>
<feature type="transmembrane region" description="Helical" evidence="8">
    <location>
        <begin position="307"/>
        <end position="326"/>
    </location>
</feature>
<dbReference type="Proteomes" id="UP000186922">
    <property type="component" value="Unassembled WGS sequence"/>
</dbReference>
<evidence type="ECO:0000256" key="4">
    <source>
        <dbReference type="ARBA" id="ARBA00022989"/>
    </source>
</evidence>
<dbReference type="GO" id="GO:0005886">
    <property type="term" value="C:plasma membrane"/>
    <property type="evidence" value="ECO:0007669"/>
    <property type="project" value="TreeGrafter"/>
</dbReference>
<dbReference type="GO" id="GO:0046872">
    <property type="term" value="F:metal ion binding"/>
    <property type="evidence" value="ECO:0007669"/>
    <property type="project" value="UniProtKB-KW"/>
</dbReference>
<feature type="transmembrane region" description="Helical" evidence="8">
    <location>
        <begin position="246"/>
        <end position="263"/>
    </location>
</feature>
<dbReference type="InterPro" id="IPR004254">
    <property type="entry name" value="AdipoR/HlyIII-related"/>
</dbReference>
<evidence type="ECO:0000256" key="6">
    <source>
        <dbReference type="PIRSR" id="PIRSR604254-1"/>
    </source>
</evidence>
<keyword evidence="6" id="KW-0479">Metal-binding</keyword>
<evidence type="ECO:0000256" key="2">
    <source>
        <dbReference type="ARBA" id="ARBA00007018"/>
    </source>
</evidence>
<dbReference type="Pfam" id="PF03006">
    <property type="entry name" value="HlyIII"/>
    <property type="match status" value="1"/>
</dbReference>
<comment type="caution">
    <text evidence="9">The sequence shown here is derived from an EMBL/GenBank/DDBJ whole genome shotgun (WGS) entry which is preliminary data.</text>
</comment>
<evidence type="ECO:0000256" key="3">
    <source>
        <dbReference type="ARBA" id="ARBA00022692"/>
    </source>
</evidence>
<reference evidence="9 10" key="1">
    <citation type="journal article" date="2016" name="Nat. Commun.">
        <title>Extremotolerant tardigrade genome and improved radiotolerance of human cultured cells by tardigrade-unique protein.</title>
        <authorList>
            <person name="Hashimoto T."/>
            <person name="Horikawa D.D."/>
            <person name="Saito Y."/>
            <person name="Kuwahara H."/>
            <person name="Kozuka-Hata H."/>
            <person name="Shin-I T."/>
            <person name="Minakuchi Y."/>
            <person name="Ohishi K."/>
            <person name="Motoyama A."/>
            <person name="Aizu T."/>
            <person name="Enomoto A."/>
            <person name="Kondo K."/>
            <person name="Tanaka S."/>
            <person name="Hara Y."/>
            <person name="Koshikawa S."/>
            <person name="Sagara H."/>
            <person name="Miura T."/>
            <person name="Yokobori S."/>
            <person name="Miyagawa K."/>
            <person name="Suzuki Y."/>
            <person name="Kubo T."/>
            <person name="Oyama M."/>
            <person name="Kohara Y."/>
            <person name="Fujiyama A."/>
            <person name="Arakawa K."/>
            <person name="Katayama T."/>
            <person name="Toyoda A."/>
            <person name="Kunieda T."/>
        </authorList>
    </citation>
    <scope>NUCLEOTIDE SEQUENCE [LARGE SCALE GENOMIC DNA]</scope>
    <source>
        <strain evidence="9 10">YOKOZUNA-1</strain>
    </source>
</reference>
<dbReference type="STRING" id="947166.A0A1D1URY0"/>
<feature type="transmembrane region" description="Helical" evidence="8">
    <location>
        <begin position="181"/>
        <end position="200"/>
    </location>
</feature>
<feature type="binding site" evidence="6">
    <location>
        <position position="376"/>
    </location>
    <ligand>
        <name>Zn(2+)</name>
        <dbReference type="ChEBI" id="CHEBI:29105"/>
    </ligand>
</feature>
<dbReference type="GO" id="GO:0033211">
    <property type="term" value="P:adiponectin-activated signaling pathway"/>
    <property type="evidence" value="ECO:0007669"/>
    <property type="project" value="TreeGrafter"/>
</dbReference>
<dbReference type="PROSITE" id="PS51257">
    <property type="entry name" value="PROKAR_LIPOPROTEIN"/>
    <property type="match status" value="1"/>
</dbReference>
<keyword evidence="5 8" id="KW-0472">Membrane</keyword>
<dbReference type="EMBL" id="BDGG01000001">
    <property type="protein sequence ID" value="GAU89113.1"/>
    <property type="molecule type" value="Genomic_DNA"/>
</dbReference>
<sequence>MLRRMADISTPSCTEDGNIASDPPSVSGTFYSCASEPVRRFSLDEQITTIDEEEQVLRERYRLREDDHNNDDFDIDELNEEILPLPDFATPGMENTFLDEPRAGGEGPYCAGIEFIHEATGRAQRIIQRVWKATWIQTPFSHLPDWLADNDFLRAGHRPQIQSFRECFRSMFRIHTETGNIWTHLLGCVAFLGVAIYVFASDGFPSDEKLVFSAFLIGAIICMTFSFMFHTVYCHSRTVGLLFLKLDYCGIAILIVGSIIPWLHFAFYCQPIAKWSYMGVISFLGISAVVVSLWDRFSQPRFRPMRAALFLALGSSGFVPAIHSIVGQGWVRSMQEASIHWLFAMGALYIVGSLIYACRLPERLFPGRFDIWFQSHQIFHVFVVVAAFVHYHGISLMASHRFSLGACRNLPPELEAVLTN</sequence>
<dbReference type="OrthoDB" id="5585746at2759"/>
<feature type="binding site" evidence="6">
    <location>
        <position position="380"/>
    </location>
    <ligand>
        <name>Zn(2+)</name>
        <dbReference type="ChEBI" id="CHEBI:29105"/>
    </ligand>
</feature>
<name>A0A1D1URY0_RAMVA</name>
<evidence type="ECO:0000256" key="7">
    <source>
        <dbReference type="SAM" id="MobiDB-lite"/>
    </source>
</evidence>
<protein>
    <submittedName>
        <fullName evidence="9">Uncharacterized protein</fullName>
    </submittedName>
</protein>
<comment type="similarity">
    <text evidence="2">Belongs to the ADIPOR family.</text>
</comment>
<feature type="binding site" evidence="6">
    <location>
        <position position="230"/>
    </location>
    <ligand>
        <name>Zn(2+)</name>
        <dbReference type="ChEBI" id="CHEBI:29105"/>
    </ligand>
</feature>
<evidence type="ECO:0000313" key="9">
    <source>
        <dbReference type="EMBL" id="GAU89113.1"/>
    </source>
</evidence>
<evidence type="ECO:0000256" key="1">
    <source>
        <dbReference type="ARBA" id="ARBA00004141"/>
    </source>
</evidence>
<evidence type="ECO:0000256" key="8">
    <source>
        <dbReference type="SAM" id="Phobius"/>
    </source>
</evidence>
<accession>A0A1D1URY0</accession>
<keyword evidence="3 8" id="KW-0812">Transmembrane</keyword>
<evidence type="ECO:0000313" key="10">
    <source>
        <dbReference type="Proteomes" id="UP000186922"/>
    </source>
</evidence>
<dbReference type="PANTHER" id="PTHR20855">
    <property type="entry name" value="ADIPOR/PROGESTIN RECEPTOR-RELATED"/>
    <property type="match status" value="1"/>
</dbReference>
<keyword evidence="4 8" id="KW-1133">Transmembrane helix</keyword>